<name>W7QVW2_9ALTE</name>
<protein>
    <recommendedName>
        <fullName evidence="11">1,6-anhydro-N-acetylmuramyl-L-alanine amidase AmpD</fullName>
        <ecNumber evidence="5">3.5.1.28</ecNumber>
    </recommendedName>
    <alternativeName>
        <fullName evidence="12">N-acetylmuramoyl-L-alanine amidase</fullName>
    </alternativeName>
</protein>
<evidence type="ECO:0000256" key="8">
    <source>
        <dbReference type="ARBA" id="ARBA00022801"/>
    </source>
</evidence>
<dbReference type="InterPro" id="IPR002502">
    <property type="entry name" value="Amidase_domain"/>
</dbReference>
<dbReference type="PANTHER" id="PTHR30417:SF4">
    <property type="entry name" value="1,6-ANHYDRO-N-ACETYLMURAMYL-L-ALANINE AMIDASE AMPD"/>
    <property type="match status" value="1"/>
</dbReference>
<dbReference type="OrthoDB" id="9794842at2"/>
<evidence type="ECO:0000256" key="4">
    <source>
        <dbReference type="ARBA" id="ARBA00007553"/>
    </source>
</evidence>
<sequence length="190" mass="21429">MTQPQSSSDRHDILTDAVFKPSKFFNTRPDNIDIDLLVIHCISLPEGEYGLPYIEDLFLGCLDCNQHASFADLVGLEVSAHFFIKRNGEIIQFVPMDLRAWHAGVSKFDGRSNCNDFSIGIELEGTDKSEFTQLQYQALVKTTGQIMRLYPKITPERIVGHSDIAPGRKTDPGIGFNWGHYKQQLAKELL</sequence>
<evidence type="ECO:0000256" key="9">
    <source>
        <dbReference type="ARBA" id="ARBA00022833"/>
    </source>
</evidence>
<gene>
    <name evidence="14" type="ORF">DS2_01743</name>
</gene>
<comment type="similarity">
    <text evidence="4">Belongs to the N-acetylmuramoyl-L-alanine amidase 2 family.</text>
</comment>
<dbReference type="EC" id="3.5.1.28" evidence="5"/>
<evidence type="ECO:0000256" key="2">
    <source>
        <dbReference type="ARBA" id="ARBA00001947"/>
    </source>
</evidence>
<dbReference type="CDD" id="cd06583">
    <property type="entry name" value="PGRP"/>
    <property type="match status" value="1"/>
</dbReference>
<comment type="cofactor">
    <cofactor evidence="2">
        <name>Zn(2+)</name>
        <dbReference type="ChEBI" id="CHEBI:29105"/>
    </cofactor>
</comment>
<dbReference type="eggNOG" id="COG3023">
    <property type="taxonomic scope" value="Bacteria"/>
</dbReference>
<keyword evidence="6" id="KW-0963">Cytoplasm</keyword>
<evidence type="ECO:0000259" key="13">
    <source>
        <dbReference type="SMART" id="SM00644"/>
    </source>
</evidence>
<proteinExistence type="inferred from homology"/>
<evidence type="ECO:0000256" key="10">
    <source>
        <dbReference type="ARBA" id="ARBA00023316"/>
    </source>
</evidence>
<reference evidence="14 15" key="1">
    <citation type="journal article" date="2014" name="Genome Announc.">
        <title>Draft Genome Sequence of the Agar-Degrading Bacterium Catenovulum sp. Strain DS-2, Isolated from Intestines of Haliotis diversicolor.</title>
        <authorList>
            <person name="Shan D."/>
            <person name="Li X."/>
            <person name="Gu Z."/>
            <person name="Wei G."/>
            <person name="Gao Z."/>
            <person name="Shao Z."/>
        </authorList>
    </citation>
    <scope>NUCLEOTIDE SEQUENCE [LARGE SCALE GENOMIC DNA]</scope>
    <source>
        <strain evidence="14 15">DS-2</strain>
    </source>
</reference>
<evidence type="ECO:0000313" key="14">
    <source>
        <dbReference type="EMBL" id="EWH11868.1"/>
    </source>
</evidence>
<dbReference type="InterPro" id="IPR036505">
    <property type="entry name" value="Amidase/PGRP_sf"/>
</dbReference>
<keyword evidence="9" id="KW-0862">Zinc</keyword>
<dbReference type="GO" id="GO:0071555">
    <property type="term" value="P:cell wall organization"/>
    <property type="evidence" value="ECO:0007669"/>
    <property type="project" value="UniProtKB-KW"/>
</dbReference>
<evidence type="ECO:0000256" key="1">
    <source>
        <dbReference type="ARBA" id="ARBA00001561"/>
    </source>
</evidence>
<dbReference type="SUPFAM" id="SSF55846">
    <property type="entry name" value="N-acetylmuramoyl-L-alanine amidase-like"/>
    <property type="match status" value="1"/>
</dbReference>
<dbReference type="RefSeq" id="WP_051479518.1">
    <property type="nucleotide sequence ID" value="NZ_ARZY01000002.1"/>
</dbReference>
<dbReference type="Proteomes" id="UP000019276">
    <property type="component" value="Unassembled WGS sequence"/>
</dbReference>
<organism evidence="14 15">
    <name type="scientific">Catenovulum agarivorans DS-2</name>
    <dbReference type="NCBI Taxonomy" id="1328313"/>
    <lineage>
        <taxon>Bacteria</taxon>
        <taxon>Pseudomonadati</taxon>
        <taxon>Pseudomonadota</taxon>
        <taxon>Gammaproteobacteria</taxon>
        <taxon>Alteromonadales</taxon>
        <taxon>Alteromonadaceae</taxon>
        <taxon>Catenovulum</taxon>
    </lineage>
</organism>
<keyword evidence="7" id="KW-0479">Metal-binding</keyword>
<evidence type="ECO:0000256" key="7">
    <source>
        <dbReference type="ARBA" id="ARBA00022723"/>
    </source>
</evidence>
<dbReference type="STRING" id="1328313.DS2_01743"/>
<dbReference type="AlphaFoldDB" id="W7QVW2"/>
<dbReference type="NCBIfam" id="NF008758">
    <property type="entry name" value="PRK11789.1"/>
    <property type="match status" value="1"/>
</dbReference>
<evidence type="ECO:0000256" key="11">
    <source>
        <dbReference type="ARBA" id="ARBA00039257"/>
    </source>
</evidence>
<dbReference type="SMART" id="SM00644">
    <property type="entry name" value="Ami_2"/>
    <property type="match status" value="1"/>
</dbReference>
<dbReference type="PATRIC" id="fig|1328313.3.peg.360"/>
<evidence type="ECO:0000256" key="6">
    <source>
        <dbReference type="ARBA" id="ARBA00022490"/>
    </source>
</evidence>
<evidence type="ECO:0000313" key="15">
    <source>
        <dbReference type="Proteomes" id="UP000019276"/>
    </source>
</evidence>
<keyword evidence="15" id="KW-1185">Reference proteome</keyword>
<dbReference type="InterPro" id="IPR051206">
    <property type="entry name" value="NAMLAA_amidase_2"/>
</dbReference>
<keyword evidence="8" id="KW-0378">Hydrolase</keyword>
<comment type="caution">
    <text evidence="14">The sequence shown here is derived from an EMBL/GenBank/DDBJ whole genome shotgun (WGS) entry which is preliminary data.</text>
</comment>
<dbReference type="GO" id="GO:0005737">
    <property type="term" value="C:cytoplasm"/>
    <property type="evidence" value="ECO:0007669"/>
    <property type="project" value="UniProtKB-SubCell"/>
</dbReference>
<dbReference type="GO" id="GO:0008745">
    <property type="term" value="F:N-acetylmuramoyl-L-alanine amidase activity"/>
    <property type="evidence" value="ECO:0007669"/>
    <property type="project" value="UniProtKB-EC"/>
</dbReference>
<evidence type="ECO:0000256" key="5">
    <source>
        <dbReference type="ARBA" id="ARBA00011901"/>
    </source>
</evidence>
<dbReference type="EMBL" id="ARZY01000002">
    <property type="protein sequence ID" value="EWH11868.1"/>
    <property type="molecule type" value="Genomic_DNA"/>
</dbReference>
<keyword evidence="10" id="KW-0961">Cell wall biogenesis/degradation</keyword>
<dbReference type="GO" id="GO:0009253">
    <property type="term" value="P:peptidoglycan catabolic process"/>
    <property type="evidence" value="ECO:0007669"/>
    <property type="project" value="InterPro"/>
</dbReference>
<dbReference type="GO" id="GO:0009254">
    <property type="term" value="P:peptidoglycan turnover"/>
    <property type="evidence" value="ECO:0007669"/>
    <property type="project" value="TreeGrafter"/>
</dbReference>
<evidence type="ECO:0000256" key="3">
    <source>
        <dbReference type="ARBA" id="ARBA00004496"/>
    </source>
</evidence>
<dbReference type="GO" id="GO:0046872">
    <property type="term" value="F:metal ion binding"/>
    <property type="evidence" value="ECO:0007669"/>
    <property type="project" value="UniProtKB-KW"/>
</dbReference>
<evidence type="ECO:0000256" key="12">
    <source>
        <dbReference type="ARBA" id="ARBA00042615"/>
    </source>
</evidence>
<dbReference type="Pfam" id="PF01510">
    <property type="entry name" value="Amidase_2"/>
    <property type="match status" value="1"/>
</dbReference>
<feature type="domain" description="N-acetylmuramoyl-L-alanine amidase" evidence="13">
    <location>
        <begin position="22"/>
        <end position="173"/>
    </location>
</feature>
<comment type="catalytic activity">
    <reaction evidence="1">
        <text>Hydrolyzes the link between N-acetylmuramoyl residues and L-amino acid residues in certain cell-wall glycopeptides.</text>
        <dbReference type="EC" id="3.5.1.28"/>
    </reaction>
</comment>
<accession>W7QVW2</accession>
<comment type="subcellular location">
    <subcellularLocation>
        <location evidence="3">Cytoplasm</location>
    </subcellularLocation>
</comment>
<dbReference type="PANTHER" id="PTHR30417">
    <property type="entry name" value="N-ACETYLMURAMOYL-L-ALANINE AMIDASE AMID"/>
    <property type="match status" value="1"/>
</dbReference>
<dbReference type="Gene3D" id="3.40.80.10">
    <property type="entry name" value="Peptidoglycan recognition protein-like"/>
    <property type="match status" value="1"/>
</dbReference>